<sequence length="177" mass="19979">MSPAKYIWPEIWPYESCLAVKLKFWPNTGFQYNIFSLAVLKKFLVSLGYDVEKNNSHLKLVLRSLVTKGTLLQIKDTGASGSFKLNKKRANPKDKATRKQHSGGARKSRMKGSANAVLRRCAAAGETLSTEKASFEDRARHKEGSPKMPSWKNRCKKAKAVRPERTFQIQWASPARP</sequence>
<evidence type="ECO:0000256" key="3">
    <source>
        <dbReference type="SAM" id="MobiDB-lite"/>
    </source>
</evidence>
<dbReference type="SUPFAM" id="SSF46785">
    <property type="entry name" value="Winged helix' DNA-binding domain"/>
    <property type="match status" value="1"/>
</dbReference>
<proteinExistence type="inferred from homology"/>
<evidence type="ECO:0000259" key="4">
    <source>
        <dbReference type="PROSITE" id="PS51504"/>
    </source>
</evidence>
<evidence type="ECO:0000313" key="5">
    <source>
        <dbReference type="Ensembl" id="ENSLLTP00000008006.1"/>
    </source>
</evidence>
<dbReference type="GO" id="GO:0000786">
    <property type="term" value="C:nucleosome"/>
    <property type="evidence" value="ECO:0007669"/>
    <property type="project" value="InterPro"/>
</dbReference>
<dbReference type="InterPro" id="IPR036388">
    <property type="entry name" value="WH-like_DNA-bd_sf"/>
</dbReference>
<dbReference type="InterPro" id="IPR005819">
    <property type="entry name" value="H1/H5"/>
</dbReference>
<feature type="region of interest" description="Disordered" evidence="3">
    <location>
        <begin position="130"/>
        <end position="163"/>
    </location>
</feature>
<organism evidence="5 6">
    <name type="scientific">Laticauda laticaudata</name>
    <name type="common">Blue-ringed sea krait</name>
    <name type="synonym">Blue-lipped sea krait</name>
    <dbReference type="NCBI Taxonomy" id="8630"/>
    <lineage>
        <taxon>Eukaryota</taxon>
        <taxon>Metazoa</taxon>
        <taxon>Chordata</taxon>
        <taxon>Craniata</taxon>
        <taxon>Vertebrata</taxon>
        <taxon>Euteleostomi</taxon>
        <taxon>Lepidosauria</taxon>
        <taxon>Squamata</taxon>
        <taxon>Bifurcata</taxon>
        <taxon>Unidentata</taxon>
        <taxon>Episquamata</taxon>
        <taxon>Toxicofera</taxon>
        <taxon>Serpentes</taxon>
        <taxon>Colubroidea</taxon>
        <taxon>Elapidae</taxon>
        <taxon>Laticaudinae</taxon>
        <taxon>Laticauda</taxon>
    </lineage>
</organism>
<dbReference type="PRINTS" id="PR00624">
    <property type="entry name" value="HISTONEH5"/>
</dbReference>
<dbReference type="Gene3D" id="1.10.10.10">
    <property type="entry name" value="Winged helix-like DNA-binding domain superfamily/Winged helix DNA-binding domain"/>
    <property type="match status" value="1"/>
</dbReference>
<feature type="domain" description="H15" evidence="4">
    <location>
        <begin position="1"/>
        <end position="87"/>
    </location>
</feature>
<keyword evidence="2" id="KW-0539">Nucleus</keyword>
<evidence type="ECO:0000313" key="6">
    <source>
        <dbReference type="Proteomes" id="UP000694406"/>
    </source>
</evidence>
<dbReference type="GO" id="GO:0006334">
    <property type="term" value="P:nucleosome assembly"/>
    <property type="evidence" value="ECO:0007669"/>
    <property type="project" value="InterPro"/>
</dbReference>
<dbReference type="InterPro" id="IPR005818">
    <property type="entry name" value="Histone_H1/H5_H15"/>
</dbReference>
<reference evidence="5" key="1">
    <citation type="submission" date="2025-08" db="UniProtKB">
        <authorList>
            <consortium name="Ensembl"/>
        </authorList>
    </citation>
    <scope>IDENTIFICATION</scope>
</reference>
<reference evidence="5" key="2">
    <citation type="submission" date="2025-09" db="UniProtKB">
        <authorList>
            <consortium name="Ensembl"/>
        </authorList>
    </citation>
    <scope>IDENTIFICATION</scope>
</reference>
<dbReference type="GO" id="GO:0030527">
    <property type="term" value="F:structural constituent of chromatin"/>
    <property type="evidence" value="ECO:0007669"/>
    <property type="project" value="InterPro"/>
</dbReference>
<accession>A0A8C5RV09</accession>
<feature type="region of interest" description="Disordered" evidence="3">
    <location>
        <begin position="83"/>
        <end position="112"/>
    </location>
</feature>
<keyword evidence="6" id="KW-1185">Reference proteome</keyword>
<feature type="compositionally biased region" description="Basic and acidic residues" evidence="3">
    <location>
        <begin position="133"/>
        <end position="145"/>
    </location>
</feature>
<feature type="compositionally biased region" description="Basic residues" evidence="3">
    <location>
        <begin position="98"/>
        <end position="110"/>
    </location>
</feature>
<dbReference type="AlphaFoldDB" id="A0A8C5RV09"/>
<dbReference type="PROSITE" id="PS51504">
    <property type="entry name" value="H15"/>
    <property type="match status" value="1"/>
</dbReference>
<protein>
    <recommendedName>
        <fullName evidence="4">H15 domain-containing protein</fullName>
    </recommendedName>
</protein>
<evidence type="ECO:0000256" key="2">
    <source>
        <dbReference type="RuleBase" id="RU003894"/>
    </source>
</evidence>
<dbReference type="CDD" id="cd00073">
    <property type="entry name" value="H15"/>
    <property type="match status" value="1"/>
</dbReference>
<keyword evidence="2" id="KW-0158">Chromosome</keyword>
<dbReference type="GO" id="GO:0003677">
    <property type="term" value="F:DNA binding"/>
    <property type="evidence" value="ECO:0007669"/>
    <property type="project" value="UniProtKB-KW"/>
</dbReference>
<comment type="similarity">
    <text evidence="2">Belongs to the histone H1/H5 family.</text>
</comment>
<dbReference type="Pfam" id="PF00538">
    <property type="entry name" value="Linker_histone"/>
    <property type="match status" value="1"/>
</dbReference>
<dbReference type="Proteomes" id="UP000694406">
    <property type="component" value="Unplaced"/>
</dbReference>
<comment type="subcellular location">
    <subcellularLocation>
        <location evidence="2">Nucleus</location>
    </subcellularLocation>
</comment>
<dbReference type="InterPro" id="IPR036390">
    <property type="entry name" value="WH_DNA-bd_sf"/>
</dbReference>
<keyword evidence="1 2" id="KW-0238">DNA-binding</keyword>
<dbReference type="Ensembl" id="ENSLLTT00000008302.1">
    <property type="protein sequence ID" value="ENSLLTP00000008006.1"/>
    <property type="gene ID" value="ENSLLTG00000006071.1"/>
</dbReference>
<name>A0A8C5RV09_LATLA</name>
<evidence type="ECO:0000256" key="1">
    <source>
        <dbReference type="ARBA" id="ARBA00023125"/>
    </source>
</evidence>
<dbReference type="GO" id="GO:0005634">
    <property type="term" value="C:nucleus"/>
    <property type="evidence" value="ECO:0007669"/>
    <property type="project" value="UniProtKB-SubCell"/>
</dbReference>
<dbReference type="GeneTree" id="ENSGT00960000187848"/>